<dbReference type="InterPro" id="IPR003959">
    <property type="entry name" value="ATPase_AAA_core"/>
</dbReference>
<dbReference type="SUPFAM" id="SSF52540">
    <property type="entry name" value="P-loop containing nucleoside triphosphate hydrolases"/>
    <property type="match status" value="1"/>
</dbReference>
<dbReference type="PANTHER" id="PTHR46411">
    <property type="entry name" value="FAMILY ATPASE, PUTATIVE-RELATED"/>
    <property type="match status" value="1"/>
</dbReference>
<feature type="compositionally biased region" description="Basic and acidic residues" evidence="1">
    <location>
        <begin position="1"/>
        <end position="10"/>
    </location>
</feature>
<feature type="compositionally biased region" description="Low complexity" evidence="1">
    <location>
        <begin position="190"/>
        <end position="200"/>
    </location>
</feature>
<dbReference type="EMBL" id="KB644410">
    <property type="protein sequence ID" value="EPS27370.1"/>
    <property type="molecule type" value="Genomic_DNA"/>
</dbReference>
<feature type="region of interest" description="Disordered" evidence="1">
    <location>
        <begin position="154"/>
        <end position="205"/>
    </location>
</feature>
<dbReference type="STRING" id="933388.S7Z9X6"/>
<sequence>MKSRSGERRASPTRSTIRNLAPLSGEIKPTREEDWVPLKWTSLPSSPEARVTSYQHLTITDDQSEGSDIKRRKLMAVASGENGPVTSSDNSEGDQLPNSYYLHSYPEIPGEELRRKPGTRPLKSRPWLMGSISQSKDGEGVRLKVSLDESLSRPIDMQTEASKGPAAANLRWPDLAKESPSSPPPKESHSSAASEAPNESQLAGSKREAIQILSKNQKLLDRIVELESQLESLANGEQGHPARFKVLYCLYEEVQNPADDYDKSPSHLDRTLFEDEPEMTPNGENTARLRCRNRINNLELYLLKNPGIAFVVLRTYPEILHLEAPIGPRYSKSTDHLNLPPPSTEFILPVEVALRQGLEAILRRKPEFKDILAEYTMNCRVLAPYLFVYHSREDMEEIQSILTTEAFEQIRLFLVYVERALGKDFEMADSLLEKGTITPQYLQYLFKPGDVLVQKSAEFFTGFVAQSWLTLRPEHYCKSTVPRQDNFGSSMSPLTSSMSSAIHHLGMDPKNTTKERPSSLEDWIDSQSRQSRENLICEFSGKTLQFNGSFAWKREQLKIEFPANSWDKIIPIADLNIFPLRHAPESIFKLLQKRGSTFWKCRKKSLITYQPGNDDKSHKPTADRYMIDMDTFRTLHPQNQASRDVSTQKLSLDVIRDDARFQYLFPSQIKGFNLRRKVWSDLAVDCISDVEWNREAFHSLVIDPKAKNLIEALVVSQLEEEKSTDLISGKGSGLILLFHGGPGTGKTLTAEGVAEIAQKPLYRVTCGDVGTKPEEVEKYLDSVLHLGRIWDCVVLLDEADVFLEQRSLEDLQRNALVSVFLRVLEYYEGILILTSNRVGTFDEAFISRIQLAIHYPELGANQRHQIWQIFIDRLENLKEDIDFENLRQNLNALKQIKLNGRQIRNIITTTRQYAKWKKTTLTYEHLRDVIEISARFGTYLHDLRGFSESELAKDGGIR</sequence>
<dbReference type="Pfam" id="PF23232">
    <property type="entry name" value="AAA_lid_13"/>
    <property type="match status" value="1"/>
</dbReference>
<dbReference type="CDD" id="cd19481">
    <property type="entry name" value="RecA-like_protease"/>
    <property type="match status" value="1"/>
</dbReference>
<accession>S7Z9X6</accession>
<protein>
    <recommendedName>
        <fullName evidence="2">AAA+ ATPase domain-containing protein</fullName>
    </recommendedName>
</protein>
<organism evidence="3 4">
    <name type="scientific">Penicillium oxalicum (strain 114-2 / CGMCC 5302)</name>
    <name type="common">Penicillium decumbens</name>
    <dbReference type="NCBI Taxonomy" id="933388"/>
    <lineage>
        <taxon>Eukaryota</taxon>
        <taxon>Fungi</taxon>
        <taxon>Dikarya</taxon>
        <taxon>Ascomycota</taxon>
        <taxon>Pezizomycotina</taxon>
        <taxon>Eurotiomycetes</taxon>
        <taxon>Eurotiomycetidae</taxon>
        <taxon>Eurotiales</taxon>
        <taxon>Aspergillaceae</taxon>
        <taxon>Penicillium</taxon>
    </lineage>
</organism>
<dbReference type="InterPro" id="IPR054289">
    <property type="entry name" value="DUF7025"/>
</dbReference>
<dbReference type="PANTHER" id="PTHR46411:SF2">
    <property type="entry name" value="AAA+ ATPASE DOMAIN-CONTAINING PROTEIN"/>
    <property type="match status" value="1"/>
</dbReference>
<dbReference type="OrthoDB" id="10042665at2759"/>
<dbReference type="AlphaFoldDB" id="S7Z9X6"/>
<dbReference type="HOGENOM" id="CLU_004471_4_7_1"/>
<feature type="region of interest" description="Disordered" evidence="1">
    <location>
        <begin position="1"/>
        <end position="28"/>
    </location>
</feature>
<dbReference type="Pfam" id="PF00004">
    <property type="entry name" value="AAA"/>
    <property type="match status" value="1"/>
</dbReference>
<dbReference type="eggNOG" id="KOG0742">
    <property type="taxonomic scope" value="Eukaryota"/>
</dbReference>
<keyword evidence="4" id="KW-1185">Reference proteome</keyword>
<dbReference type="Proteomes" id="UP000019376">
    <property type="component" value="Unassembled WGS sequence"/>
</dbReference>
<dbReference type="Gene3D" id="3.40.50.300">
    <property type="entry name" value="P-loop containing nucleotide triphosphate hydrolases"/>
    <property type="match status" value="1"/>
</dbReference>
<dbReference type="GO" id="GO:0016887">
    <property type="term" value="F:ATP hydrolysis activity"/>
    <property type="evidence" value="ECO:0007669"/>
    <property type="project" value="InterPro"/>
</dbReference>
<feature type="compositionally biased region" description="Polar residues" evidence="1">
    <location>
        <begin position="52"/>
        <end position="61"/>
    </location>
</feature>
<feature type="domain" description="AAA+ ATPase" evidence="2">
    <location>
        <begin position="732"/>
        <end position="857"/>
    </location>
</feature>
<gene>
    <name evidence="3" type="ORF">PDE_02313</name>
</gene>
<evidence type="ECO:0000256" key="1">
    <source>
        <dbReference type="SAM" id="MobiDB-lite"/>
    </source>
</evidence>
<evidence type="ECO:0000313" key="3">
    <source>
        <dbReference type="EMBL" id="EPS27370.1"/>
    </source>
</evidence>
<proteinExistence type="predicted"/>
<dbReference type="GO" id="GO:0005524">
    <property type="term" value="F:ATP binding"/>
    <property type="evidence" value="ECO:0007669"/>
    <property type="project" value="InterPro"/>
</dbReference>
<name>S7Z9X6_PENO1</name>
<reference evidence="3 4" key="1">
    <citation type="journal article" date="2013" name="PLoS ONE">
        <title>Genomic and secretomic analyses reveal unique features of the lignocellulolytic enzyme system of Penicillium decumbens.</title>
        <authorList>
            <person name="Liu G."/>
            <person name="Zhang L."/>
            <person name="Wei X."/>
            <person name="Zou G."/>
            <person name="Qin Y."/>
            <person name="Ma L."/>
            <person name="Li J."/>
            <person name="Zheng H."/>
            <person name="Wang S."/>
            <person name="Wang C."/>
            <person name="Xun L."/>
            <person name="Zhao G.-P."/>
            <person name="Zhou Z."/>
            <person name="Qu Y."/>
        </authorList>
    </citation>
    <scope>NUCLEOTIDE SEQUENCE [LARGE SCALE GENOMIC DNA]</scope>
    <source>
        <strain evidence="4">114-2 / CGMCC 5302</strain>
    </source>
</reference>
<dbReference type="InterPro" id="IPR003593">
    <property type="entry name" value="AAA+_ATPase"/>
</dbReference>
<dbReference type="Pfam" id="PF22942">
    <property type="entry name" value="DUF7025"/>
    <property type="match status" value="1"/>
</dbReference>
<feature type="region of interest" description="Disordered" evidence="1">
    <location>
        <begin position="44"/>
        <end position="141"/>
    </location>
</feature>
<evidence type="ECO:0000313" key="4">
    <source>
        <dbReference type="Proteomes" id="UP000019376"/>
    </source>
</evidence>
<dbReference type="InterPro" id="IPR027417">
    <property type="entry name" value="P-loop_NTPase"/>
</dbReference>
<dbReference type="InterPro" id="IPR056599">
    <property type="entry name" value="AAA_lid_fung"/>
</dbReference>
<dbReference type="PhylomeDB" id="S7Z9X6"/>
<evidence type="ECO:0000259" key="2">
    <source>
        <dbReference type="SMART" id="SM00382"/>
    </source>
</evidence>
<dbReference type="SMART" id="SM00382">
    <property type="entry name" value="AAA"/>
    <property type="match status" value="1"/>
</dbReference>